<dbReference type="Proteomes" id="UP000007464">
    <property type="component" value="Chromosome"/>
</dbReference>
<dbReference type="KEGG" id="bva:BVAF_034"/>
<feature type="binding site" evidence="8">
    <location>
        <position position="359"/>
    </location>
    <ligand>
        <name>Mn(2+)</name>
        <dbReference type="ChEBI" id="CHEBI:29035"/>
        <label>1</label>
    </ligand>
</feature>
<keyword evidence="4 8" id="KW-0031">Aminopeptidase</keyword>
<comment type="subcellular location">
    <subcellularLocation>
        <location evidence="8">Cytoplasm</location>
    </subcellularLocation>
</comment>
<comment type="catalytic activity">
    <reaction evidence="2 8">
        <text>Release of an N-terminal amino acid, preferentially leucine, but not glutamic or aspartic acids.</text>
        <dbReference type="EC" id="3.4.11.10"/>
    </reaction>
</comment>
<dbReference type="Gene3D" id="3.40.630.10">
    <property type="entry name" value="Zn peptidases"/>
    <property type="match status" value="1"/>
</dbReference>
<dbReference type="EMBL" id="CP002189">
    <property type="protein sequence ID" value="ADV33448.1"/>
    <property type="molecule type" value="Genomic_DNA"/>
</dbReference>
<comment type="catalytic activity">
    <reaction evidence="1 8">
        <text>Release of an N-terminal amino acid, Xaa-|-Yaa-, in which Xaa is preferably Leu, but may be other amino acids including Pro although not Arg or Lys, and Yaa may be Pro. Amino acid amides and methyl esters are also readily hydrolyzed, but rates on arylamides are exceedingly low.</text>
        <dbReference type="EC" id="3.4.11.1"/>
    </reaction>
</comment>
<keyword evidence="6 8" id="KW-0378">Hydrolase</keyword>
<evidence type="ECO:0000256" key="6">
    <source>
        <dbReference type="ARBA" id="ARBA00022801"/>
    </source>
</evidence>
<feature type="binding site" evidence="8">
    <location>
        <position position="282"/>
    </location>
    <ligand>
        <name>Mn(2+)</name>
        <dbReference type="ChEBI" id="CHEBI:29035"/>
        <label>1</label>
    </ligand>
</feature>
<feature type="active site" evidence="8">
    <location>
        <position position="363"/>
    </location>
</feature>
<keyword evidence="8" id="KW-0479">Metal-binding</keyword>
<dbReference type="GO" id="GO:0006508">
    <property type="term" value="P:proteolysis"/>
    <property type="evidence" value="ECO:0007669"/>
    <property type="project" value="UniProtKB-KW"/>
</dbReference>
<protein>
    <recommendedName>
        <fullName evidence="8">Probable cytosol aminopeptidase</fullName>
        <ecNumber evidence="8">3.4.11.1</ecNumber>
    </recommendedName>
    <alternativeName>
        <fullName evidence="8">Leucine aminopeptidase</fullName>
        <shortName evidence="8">LAP</shortName>
        <ecNumber evidence="8">3.4.11.10</ecNumber>
    </alternativeName>
    <alternativeName>
        <fullName evidence="8">Leucyl aminopeptidase</fullName>
    </alternativeName>
</protein>
<dbReference type="RefSeq" id="WP_013516373.1">
    <property type="nucleotide sequence ID" value="NC_014909.2"/>
</dbReference>
<dbReference type="AlphaFoldDB" id="E8Q6K7"/>
<keyword evidence="11" id="KW-1185">Reference proteome</keyword>
<evidence type="ECO:0000256" key="7">
    <source>
        <dbReference type="ARBA" id="ARBA00023211"/>
    </source>
</evidence>
<evidence type="ECO:0000313" key="11">
    <source>
        <dbReference type="Proteomes" id="UP000007464"/>
    </source>
</evidence>
<dbReference type="SUPFAM" id="SSF53187">
    <property type="entry name" value="Zn-dependent exopeptidases"/>
    <property type="match status" value="1"/>
</dbReference>
<dbReference type="PRINTS" id="PR00481">
    <property type="entry name" value="LAMNOPPTDASE"/>
</dbReference>
<dbReference type="GO" id="GO:0005737">
    <property type="term" value="C:cytoplasm"/>
    <property type="evidence" value="ECO:0007669"/>
    <property type="project" value="UniProtKB-SubCell"/>
</dbReference>
<feature type="domain" description="Cytosol aminopeptidase" evidence="9">
    <location>
        <begin position="357"/>
        <end position="364"/>
    </location>
</feature>
<evidence type="ECO:0000256" key="2">
    <source>
        <dbReference type="ARBA" id="ARBA00000967"/>
    </source>
</evidence>
<dbReference type="CDD" id="cd00433">
    <property type="entry name" value="Peptidase_M17"/>
    <property type="match status" value="1"/>
</dbReference>
<dbReference type="OrthoDB" id="9809354at2"/>
<dbReference type="Pfam" id="PF02789">
    <property type="entry name" value="Peptidase_M17_N"/>
    <property type="match status" value="1"/>
</dbReference>
<dbReference type="InterPro" id="IPR000819">
    <property type="entry name" value="Peptidase_M17_C"/>
</dbReference>
<dbReference type="HOGENOM" id="CLU_013734_2_2_6"/>
<dbReference type="PANTHER" id="PTHR11963">
    <property type="entry name" value="LEUCINE AMINOPEPTIDASE-RELATED"/>
    <property type="match status" value="1"/>
</dbReference>
<dbReference type="NCBIfam" id="NF002074">
    <property type="entry name" value="PRK00913.1-4"/>
    <property type="match status" value="1"/>
</dbReference>
<evidence type="ECO:0000256" key="3">
    <source>
        <dbReference type="ARBA" id="ARBA00009528"/>
    </source>
</evidence>
<dbReference type="InterPro" id="IPR023042">
    <property type="entry name" value="Peptidase_M17_leu_NH2_pept"/>
</dbReference>
<dbReference type="PROSITE" id="PS00631">
    <property type="entry name" value="CYTOSOL_AP"/>
    <property type="match status" value="1"/>
</dbReference>
<gene>
    <name evidence="8 10" type="primary">pepA</name>
    <name evidence="10" type="ordered locus">BVAF_034</name>
</gene>
<dbReference type="EC" id="3.4.11.1" evidence="8"/>
<dbReference type="EC" id="3.4.11.10" evidence="8"/>
<feature type="binding site" evidence="8">
    <location>
        <position position="282"/>
    </location>
    <ligand>
        <name>Mn(2+)</name>
        <dbReference type="ChEBI" id="CHEBI:29035"/>
        <label>2</label>
    </ligand>
</feature>
<keyword evidence="7 8" id="KW-0464">Manganese</keyword>
<reference evidence="10 11" key="1">
    <citation type="journal article" date="2010" name="BMC Genomics">
        <title>Unprecedented loss of ammonia assimilation capability in a urease-encoding bacterial mutualist.</title>
        <authorList>
            <person name="Williams L.E."/>
            <person name="Wernegreen J.J."/>
        </authorList>
    </citation>
    <scope>NUCLEOTIDE SEQUENCE [LARGE SCALE GENOMIC DNA]</scope>
    <source>
        <strain evidence="10 11">BVAF</strain>
    </source>
</reference>
<dbReference type="InterPro" id="IPR011356">
    <property type="entry name" value="Leucine_aapep/pepB"/>
</dbReference>
<keyword evidence="5 8" id="KW-0645">Protease</keyword>
<dbReference type="GO" id="GO:0030145">
    <property type="term" value="F:manganese ion binding"/>
    <property type="evidence" value="ECO:0007669"/>
    <property type="project" value="UniProtKB-UniRule"/>
</dbReference>
<feature type="binding site" evidence="8">
    <location>
        <position position="361"/>
    </location>
    <ligand>
        <name>Mn(2+)</name>
        <dbReference type="ChEBI" id="CHEBI:29035"/>
        <label>2</label>
    </ligand>
</feature>
<proteinExistence type="inferred from homology"/>
<feature type="active site" evidence="8">
    <location>
        <position position="289"/>
    </location>
</feature>
<dbReference type="InterPro" id="IPR043472">
    <property type="entry name" value="Macro_dom-like"/>
</dbReference>
<accession>E8Q6K7</accession>
<dbReference type="MEROPS" id="M17.003"/>
<evidence type="ECO:0000313" key="10">
    <source>
        <dbReference type="EMBL" id="ADV33448.1"/>
    </source>
</evidence>
<dbReference type="STRING" id="859654.BVAF_034"/>
<evidence type="ECO:0000256" key="5">
    <source>
        <dbReference type="ARBA" id="ARBA00022670"/>
    </source>
</evidence>
<dbReference type="Gene3D" id="3.40.220.10">
    <property type="entry name" value="Leucine Aminopeptidase, subunit E, domain 1"/>
    <property type="match status" value="1"/>
</dbReference>
<comment type="similarity">
    <text evidence="3 8">Belongs to the peptidase M17 family.</text>
</comment>
<feature type="binding site" evidence="8">
    <location>
        <position position="300"/>
    </location>
    <ligand>
        <name>Mn(2+)</name>
        <dbReference type="ChEBI" id="CHEBI:29035"/>
        <label>2</label>
    </ligand>
</feature>
<evidence type="ECO:0000256" key="8">
    <source>
        <dbReference type="HAMAP-Rule" id="MF_00181"/>
    </source>
</evidence>
<evidence type="ECO:0000259" key="9">
    <source>
        <dbReference type="PROSITE" id="PS00631"/>
    </source>
</evidence>
<evidence type="ECO:0000256" key="1">
    <source>
        <dbReference type="ARBA" id="ARBA00000135"/>
    </source>
</evidence>
<dbReference type="PANTHER" id="PTHR11963:SF23">
    <property type="entry name" value="CYTOSOL AMINOPEPTIDASE"/>
    <property type="match status" value="1"/>
</dbReference>
<keyword evidence="8" id="KW-0963">Cytoplasm</keyword>
<name>E8Q6K7_BLOVB</name>
<organism evidence="10 11">
    <name type="scientific">Blochmanniella vafra (strain BVAF)</name>
    <dbReference type="NCBI Taxonomy" id="859654"/>
    <lineage>
        <taxon>Bacteria</taxon>
        <taxon>Pseudomonadati</taxon>
        <taxon>Pseudomonadota</taxon>
        <taxon>Gammaproteobacteria</taxon>
        <taxon>Enterobacterales</taxon>
        <taxon>Enterobacteriaceae</taxon>
        <taxon>ant endosymbionts</taxon>
        <taxon>Candidatus Blochmanniella</taxon>
    </lineage>
</organism>
<dbReference type="InterPro" id="IPR008283">
    <property type="entry name" value="Peptidase_M17_N"/>
</dbReference>
<dbReference type="GO" id="GO:0070006">
    <property type="term" value="F:metalloaminopeptidase activity"/>
    <property type="evidence" value="ECO:0007669"/>
    <property type="project" value="InterPro"/>
</dbReference>
<dbReference type="Pfam" id="PF00883">
    <property type="entry name" value="Peptidase_M17"/>
    <property type="match status" value="1"/>
</dbReference>
<dbReference type="SUPFAM" id="SSF52949">
    <property type="entry name" value="Macro domain-like"/>
    <property type="match status" value="1"/>
</dbReference>
<feature type="binding site" evidence="8">
    <location>
        <position position="277"/>
    </location>
    <ligand>
        <name>Mn(2+)</name>
        <dbReference type="ChEBI" id="CHEBI:29035"/>
        <label>2</label>
    </ligand>
</feature>
<comment type="function">
    <text evidence="8">Presumably involved in the processing and regular turnover of intracellular proteins. Catalyzes the removal of unsubstituted N-terminal amino acids from various peptides.</text>
</comment>
<comment type="cofactor">
    <cofactor evidence="8">
        <name>Mn(2+)</name>
        <dbReference type="ChEBI" id="CHEBI:29035"/>
    </cofactor>
    <text evidence="8">Binds 2 manganese ions per subunit.</text>
</comment>
<dbReference type="HAMAP" id="MF_00181">
    <property type="entry name" value="Cytosol_peptidase_M17"/>
    <property type="match status" value="1"/>
</dbReference>
<evidence type="ECO:0000256" key="4">
    <source>
        <dbReference type="ARBA" id="ARBA00022438"/>
    </source>
</evidence>
<sequence>MLTIDNTVSFKITDDYLKADEDACILTGVFEEYNLFPATEHINNISQEYIYSLLQRSKFNGSLNQHLLLYDIPYFLNRHILLVGCGKSHKFNSDTYIKILCNSIKFCKSSHFNKILLLLSELNISGYESYWKIRHSISIINDIFYTFNKFKSHKHSPKQDLSLEVILYINNPNELHICKKAIKDGSAIAYGINIAKNLSNMPPNYCTPNYLSHKVLELPNYYTDLNINILDESHLTKIGMNSYLAVGKGSKYSSVMPIIKYKNNPIINHDPIILIGKGVTFDSGGISIKPSNNMDEMKYDMCGAAVVYAIMCIVSKLKLPINIIGILAISENMISNKSLKPGDVISTLSGKTIEVLNTDAEGRLVLCDVLTFAERYHPSIVIDIATLTGACVVALGKHFSGLMTDNHDLAKDLIYASEQTRDYIWRLPLHESFDKQLQSTIADMTNIGDKSGGGAITAACFLKKFTQKYNWAHLDIAGTAWISNEKVKSSTGRPVELLTQFLINSIKQD</sequence>
<feature type="binding site" evidence="8">
    <location>
        <position position="361"/>
    </location>
    <ligand>
        <name>Mn(2+)</name>
        <dbReference type="ChEBI" id="CHEBI:29035"/>
        <label>1</label>
    </ligand>
</feature>